<name>A0A926Y123_9BACT</name>
<accession>A0A926Y123</accession>
<dbReference type="EMBL" id="JACWZY010000026">
    <property type="protein sequence ID" value="MBD2703951.1"/>
    <property type="molecule type" value="Genomic_DNA"/>
</dbReference>
<organism evidence="2 3">
    <name type="scientific">Spirosoma profusum</name>
    <dbReference type="NCBI Taxonomy" id="2771354"/>
    <lineage>
        <taxon>Bacteria</taxon>
        <taxon>Pseudomonadati</taxon>
        <taxon>Bacteroidota</taxon>
        <taxon>Cytophagia</taxon>
        <taxon>Cytophagales</taxon>
        <taxon>Cytophagaceae</taxon>
        <taxon>Spirosoma</taxon>
    </lineage>
</organism>
<dbReference type="InterPro" id="IPR024775">
    <property type="entry name" value="DinB-like"/>
</dbReference>
<proteinExistence type="predicted"/>
<reference evidence="2" key="1">
    <citation type="submission" date="2020-09" db="EMBL/GenBank/DDBJ databases">
        <authorList>
            <person name="Kim M.K."/>
        </authorList>
    </citation>
    <scope>NUCLEOTIDE SEQUENCE</scope>
    <source>
        <strain evidence="2">BT702</strain>
    </source>
</reference>
<dbReference type="Proteomes" id="UP000598820">
    <property type="component" value="Unassembled WGS sequence"/>
</dbReference>
<evidence type="ECO:0000313" key="3">
    <source>
        <dbReference type="Proteomes" id="UP000598820"/>
    </source>
</evidence>
<dbReference type="Pfam" id="PF12867">
    <property type="entry name" value="DinB_2"/>
    <property type="match status" value="1"/>
</dbReference>
<dbReference type="RefSeq" id="WP_190890116.1">
    <property type="nucleotide sequence ID" value="NZ_JACWZY010000026.1"/>
</dbReference>
<dbReference type="AlphaFoldDB" id="A0A926Y123"/>
<protein>
    <submittedName>
        <fullName evidence="2">DinB family protein</fullName>
    </submittedName>
</protein>
<dbReference type="Gene3D" id="1.20.120.450">
    <property type="entry name" value="dinb family like domain"/>
    <property type="match status" value="1"/>
</dbReference>
<gene>
    <name evidence="2" type="ORF">IC229_25120</name>
</gene>
<sequence length="174" mass="20076">MTPTATELQHRLADECQQFIDVINSVPEHDFYLRPADKWSIADVTQHLYLSARPIVRLMTGPREVLRQWDSPDVASHTYQELRTNYENVLASGVKAPPTMSPRPEDTEVEKRELVKRFTGIYQALSEATDTWSEEELDTFCIPHPALGKLTVRDMLLFTCIHTQHHLRLLTIHV</sequence>
<comment type="caution">
    <text evidence="2">The sequence shown here is derived from an EMBL/GenBank/DDBJ whole genome shotgun (WGS) entry which is preliminary data.</text>
</comment>
<evidence type="ECO:0000313" key="2">
    <source>
        <dbReference type="EMBL" id="MBD2703951.1"/>
    </source>
</evidence>
<dbReference type="SUPFAM" id="SSF109854">
    <property type="entry name" value="DinB/YfiT-like putative metalloenzymes"/>
    <property type="match status" value="1"/>
</dbReference>
<dbReference type="InterPro" id="IPR034660">
    <property type="entry name" value="DinB/YfiT-like"/>
</dbReference>
<feature type="domain" description="DinB-like" evidence="1">
    <location>
        <begin position="19"/>
        <end position="169"/>
    </location>
</feature>
<evidence type="ECO:0000259" key="1">
    <source>
        <dbReference type="Pfam" id="PF12867"/>
    </source>
</evidence>
<keyword evidence="3" id="KW-1185">Reference proteome</keyword>